<name>A0ABD5VEK0_9EURY</name>
<dbReference type="AlphaFoldDB" id="A0ABD5VEK0"/>
<sequence length="244" mass="26089">MPHESYRVLVADAATPVGIALLTYLGETEYVLRALVTDADAERRARTAGADEVVHADFANHHALADAVADVDAFCCTTTDGGLGRVVGPLDGGRGLRNLLDAIDEDSRPYVVLHSTIGVGDSTSGMVLPRRLYNHRILRELDETERHLRERGVPYTILRTGATTDGARSHDVVTGEGGDDVSGRIGRGDLAWLMTATLTTPEARNRTFEVASTDATTATDAVDFAWSGPETGLVARRSGYSIPS</sequence>
<dbReference type="PANTHER" id="PTHR15020:SF50">
    <property type="entry name" value="UPF0659 PROTEIN YMR090W"/>
    <property type="match status" value="1"/>
</dbReference>
<evidence type="ECO:0000313" key="3">
    <source>
        <dbReference type="Proteomes" id="UP001596395"/>
    </source>
</evidence>
<dbReference type="InterPro" id="IPR016040">
    <property type="entry name" value="NAD(P)-bd_dom"/>
</dbReference>
<evidence type="ECO:0000313" key="2">
    <source>
        <dbReference type="EMBL" id="MFC6953872.1"/>
    </source>
</evidence>
<dbReference type="EMBL" id="JBHSXN010000002">
    <property type="protein sequence ID" value="MFC6953872.1"/>
    <property type="molecule type" value="Genomic_DNA"/>
</dbReference>
<organism evidence="2 3">
    <name type="scientific">Halorubellus litoreus</name>
    <dbReference type="NCBI Taxonomy" id="755308"/>
    <lineage>
        <taxon>Archaea</taxon>
        <taxon>Methanobacteriati</taxon>
        <taxon>Methanobacteriota</taxon>
        <taxon>Stenosarchaea group</taxon>
        <taxon>Halobacteria</taxon>
        <taxon>Halobacteriales</taxon>
        <taxon>Halorubellaceae</taxon>
        <taxon>Halorubellus</taxon>
    </lineage>
</organism>
<dbReference type="Proteomes" id="UP001596395">
    <property type="component" value="Unassembled WGS sequence"/>
</dbReference>
<dbReference type="InterPro" id="IPR036291">
    <property type="entry name" value="NAD(P)-bd_dom_sf"/>
</dbReference>
<feature type="domain" description="NAD(P)-binding" evidence="1">
    <location>
        <begin position="17"/>
        <end position="201"/>
    </location>
</feature>
<keyword evidence="3" id="KW-1185">Reference proteome</keyword>
<proteinExistence type="predicted"/>
<gene>
    <name evidence="2" type="ORF">ACFQGB_13450</name>
</gene>
<evidence type="ECO:0000259" key="1">
    <source>
        <dbReference type="Pfam" id="PF13460"/>
    </source>
</evidence>
<comment type="caution">
    <text evidence="2">The sequence shown here is derived from an EMBL/GenBank/DDBJ whole genome shotgun (WGS) entry which is preliminary data.</text>
</comment>
<accession>A0ABD5VEK0</accession>
<dbReference type="SUPFAM" id="SSF51735">
    <property type="entry name" value="NAD(P)-binding Rossmann-fold domains"/>
    <property type="match status" value="1"/>
</dbReference>
<protein>
    <submittedName>
        <fullName evidence="2">NAD(P)-binding oxidoreductase</fullName>
    </submittedName>
</protein>
<reference evidence="2 3" key="1">
    <citation type="journal article" date="2019" name="Int. J. Syst. Evol. Microbiol.">
        <title>The Global Catalogue of Microorganisms (GCM) 10K type strain sequencing project: providing services to taxonomists for standard genome sequencing and annotation.</title>
        <authorList>
            <consortium name="The Broad Institute Genomics Platform"/>
            <consortium name="The Broad Institute Genome Sequencing Center for Infectious Disease"/>
            <person name="Wu L."/>
            <person name="Ma J."/>
        </authorList>
    </citation>
    <scope>NUCLEOTIDE SEQUENCE [LARGE SCALE GENOMIC DNA]</scope>
    <source>
        <strain evidence="2 3">GX26</strain>
    </source>
</reference>
<dbReference type="Pfam" id="PF13460">
    <property type="entry name" value="NAD_binding_10"/>
    <property type="match status" value="1"/>
</dbReference>
<dbReference type="PANTHER" id="PTHR15020">
    <property type="entry name" value="FLAVIN REDUCTASE-RELATED"/>
    <property type="match status" value="1"/>
</dbReference>
<dbReference type="RefSeq" id="WP_336350822.1">
    <property type="nucleotide sequence ID" value="NZ_JAZAQL010000002.1"/>
</dbReference>
<dbReference type="Gene3D" id="3.40.50.720">
    <property type="entry name" value="NAD(P)-binding Rossmann-like Domain"/>
    <property type="match status" value="1"/>
</dbReference>